<protein>
    <recommendedName>
        <fullName evidence="4">C2H2-type domain-containing protein</fullName>
    </recommendedName>
</protein>
<name>A0AAN6SCJ9_9PEZI</name>
<feature type="region of interest" description="Disordered" evidence="1">
    <location>
        <begin position="72"/>
        <end position="96"/>
    </location>
</feature>
<dbReference type="PANTHER" id="PTHR38167">
    <property type="entry name" value="C2H2-TYPE DOMAIN-CONTAINING PROTEIN"/>
    <property type="match status" value="1"/>
</dbReference>
<sequence>MANEQQESTPLPQQGPRINKGIKAMQSAPCLSIHCVLATLYVEGDDNLKSRIENMIHEYTETLHNLSAECEVHGGGATSENNNATEDEDVAEEPTDEKPWCFVCDEEFDPKDEGDICVHHPGKRITNPDFDPVAYERENDPETYNIKLESGLDQVMGSMGCWVPLWASTWSCCGEPGEAKGCVQSTHVKYIEGMEDWSDSDSDESD</sequence>
<evidence type="ECO:0000256" key="1">
    <source>
        <dbReference type="SAM" id="MobiDB-lite"/>
    </source>
</evidence>
<reference evidence="2" key="1">
    <citation type="journal article" date="2023" name="Mol. Phylogenet. Evol.">
        <title>Genome-scale phylogeny and comparative genomics of the fungal order Sordariales.</title>
        <authorList>
            <person name="Hensen N."/>
            <person name="Bonometti L."/>
            <person name="Westerberg I."/>
            <person name="Brannstrom I.O."/>
            <person name="Guillou S."/>
            <person name="Cros-Aarteil S."/>
            <person name="Calhoun S."/>
            <person name="Haridas S."/>
            <person name="Kuo A."/>
            <person name="Mondo S."/>
            <person name="Pangilinan J."/>
            <person name="Riley R."/>
            <person name="LaButti K."/>
            <person name="Andreopoulos B."/>
            <person name="Lipzen A."/>
            <person name="Chen C."/>
            <person name="Yan M."/>
            <person name="Daum C."/>
            <person name="Ng V."/>
            <person name="Clum A."/>
            <person name="Steindorff A."/>
            <person name="Ohm R.A."/>
            <person name="Martin F."/>
            <person name="Silar P."/>
            <person name="Natvig D.O."/>
            <person name="Lalanne C."/>
            <person name="Gautier V."/>
            <person name="Ament-Velasquez S.L."/>
            <person name="Kruys A."/>
            <person name="Hutchinson M.I."/>
            <person name="Powell A.J."/>
            <person name="Barry K."/>
            <person name="Miller A.N."/>
            <person name="Grigoriev I.V."/>
            <person name="Debuchy R."/>
            <person name="Gladieux P."/>
            <person name="Hiltunen Thoren M."/>
            <person name="Johannesson H."/>
        </authorList>
    </citation>
    <scope>NUCLEOTIDE SEQUENCE</scope>
    <source>
        <strain evidence="2">CBS 626.80</strain>
    </source>
</reference>
<feature type="compositionally biased region" description="Acidic residues" evidence="1">
    <location>
        <begin position="85"/>
        <end position="95"/>
    </location>
</feature>
<organism evidence="2 3">
    <name type="scientific">Pseudoneurospora amorphoporcata</name>
    <dbReference type="NCBI Taxonomy" id="241081"/>
    <lineage>
        <taxon>Eukaryota</taxon>
        <taxon>Fungi</taxon>
        <taxon>Dikarya</taxon>
        <taxon>Ascomycota</taxon>
        <taxon>Pezizomycotina</taxon>
        <taxon>Sordariomycetes</taxon>
        <taxon>Sordariomycetidae</taxon>
        <taxon>Sordariales</taxon>
        <taxon>Sordariaceae</taxon>
        <taxon>Pseudoneurospora</taxon>
    </lineage>
</organism>
<dbReference type="EMBL" id="MU859279">
    <property type="protein sequence ID" value="KAK3948183.1"/>
    <property type="molecule type" value="Genomic_DNA"/>
</dbReference>
<dbReference type="Proteomes" id="UP001303222">
    <property type="component" value="Unassembled WGS sequence"/>
</dbReference>
<gene>
    <name evidence="2" type="ORF">QBC32DRAFT_373744</name>
</gene>
<evidence type="ECO:0000313" key="3">
    <source>
        <dbReference type="Proteomes" id="UP001303222"/>
    </source>
</evidence>
<evidence type="ECO:0008006" key="4">
    <source>
        <dbReference type="Google" id="ProtNLM"/>
    </source>
</evidence>
<comment type="caution">
    <text evidence="2">The sequence shown here is derived from an EMBL/GenBank/DDBJ whole genome shotgun (WGS) entry which is preliminary data.</text>
</comment>
<reference evidence="2" key="2">
    <citation type="submission" date="2023-06" db="EMBL/GenBank/DDBJ databases">
        <authorList>
            <consortium name="Lawrence Berkeley National Laboratory"/>
            <person name="Mondo S.J."/>
            <person name="Hensen N."/>
            <person name="Bonometti L."/>
            <person name="Westerberg I."/>
            <person name="Brannstrom I.O."/>
            <person name="Guillou S."/>
            <person name="Cros-Aarteil S."/>
            <person name="Calhoun S."/>
            <person name="Haridas S."/>
            <person name="Kuo A."/>
            <person name="Pangilinan J."/>
            <person name="Riley R."/>
            <person name="Labutti K."/>
            <person name="Andreopoulos B."/>
            <person name="Lipzen A."/>
            <person name="Chen C."/>
            <person name="Yanf M."/>
            <person name="Daum C."/>
            <person name="Ng V."/>
            <person name="Clum A."/>
            <person name="Steindorff A."/>
            <person name="Ohm R."/>
            <person name="Martin F."/>
            <person name="Silar P."/>
            <person name="Natvig D."/>
            <person name="Lalanne C."/>
            <person name="Gautier V."/>
            <person name="Ament-Velasquez S.L."/>
            <person name="Kruys A."/>
            <person name="Hutchinson M.I."/>
            <person name="Powell A.J."/>
            <person name="Barry K."/>
            <person name="Miller A.N."/>
            <person name="Grigoriev I.V."/>
            <person name="Debuchy R."/>
            <person name="Gladieux P."/>
            <person name="Thoren M.H."/>
            <person name="Johannesson H."/>
        </authorList>
    </citation>
    <scope>NUCLEOTIDE SEQUENCE</scope>
    <source>
        <strain evidence="2">CBS 626.80</strain>
    </source>
</reference>
<proteinExistence type="predicted"/>
<keyword evidence="3" id="KW-1185">Reference proteome</keyword>
<dbReference type="AlphaFoldDB" id="A0AAN6SCJ9"/>
<dbReference type="PANTHER" id="PTHR38167:SF1">
    <property type="entry name" value="C2H2-TYPE DOMAIN-CONTAINING PROTEIN"/>
    <property type="match status" value="1"/>
</dbReference>
<accession>A0AAN6SCJ9</accession>
<evidence type="ECO:0000313" key="2">
    <source>
        <dbReference type="EMBL" id="KAK3948183.1"/>
    </source>
</evidence>